<gene>
    <name evidence="2" type="ORF">JS278_01184</name>
</gene>
<evidence type="ECO:0000256" key="1">
    <source>
        <dbReference type="SAM" id="MobiDB-lite"/>
    </source>
</evidence>
<sequence length="113" mass="12978">MNTTFVAPMGDRGRLVVPAELRQRQNWEQGTPLLFVETDRGVLLATREQAKALVRDQLRGASLVDELVDSRRAEARDEDRAEARDEDRAEARDEDRAEARDENRTSSRREDAR</sequence>
<evidence type="ECO:0000313" key="3">
    <source>
        <dbReference type="Proteomes" id="UP000251995"/>
    </source>
</evidence>
<protein>
    <recommendedName>
        <fullName evidence="4">SpoVT-AbrB domain-containing protein</fullName>
    </recommendedName>
</protein>
<name>A0A344USW4_9ACTN</name>
<proteinExistence type="predicted"/>
<feature type="region of interest" description="Disordered" evidence="1">
    <location>
        <begin position="70"/>
        <end position="113"/>
    </location>
</feature>
<evidence type="ECO:0008006" key="4">
    <source>
        <dbReference type="Google" id="ProtNLM"/>
    </source>
</evidence>
<evidence type="ECO:0000313" key="2">
    <source>
        <dbReference type="EMBL" id="AXE38362.1"/>
    </source>
</evidence>
<reference evidence="2 3" key="1">
    <citation type="submission" date="2017-12" db="EMBL/GenBank/DDBJ databases">
        <title>The whole genome sequence of the Acidipropionibacterium virtanenii sp. nov. type strain JS278.</title>
        <authorList>
            <person name="Laine P."/>
            <person name="Deptula P."/>
            <person name="Varmanen P."/>
            <person name="Auvinen P."/>
        </authorList>
    </citation>
    <scope>NUCLEOTIDE SEQUENCE [LARGE SCALE GENOMIC DNA]</scope>
    <source>
        <strain evidence="2 3">JS278</strain>
    </source>
</reference>
<dbReference type="KEGG" id="acij:JS278_01184"/>
<dbReference type="RefSeq" id="WP_220150045.1">
    <property type="nucleotide sequence ID" value="NZ_CP025198.1"/>
</dbReference>
<dbReference type="EMBL" id="CP025198">
    <property type="protein sequence ID" value="AXE38362.1"/>
    <property type="molecule type" value="Genomic_DNA"/>
</dbReference>
<dbReference type="Gene3D" id="2.10.260.10">
    <property type="match status" value="1"/>
</dbReference>
<organism evidence="2 3">
    <name type="scientific">Acidipropionibacterium virtanenii</name>
    <dbReference type="NCBI Taxonomy" id="2057246"/>
    <lineage>
        <taxon>Bacteria</taxon>
        <taxon>Bacillati</taxon>
        <taxon>Actinomycetota</taxon>
        <taxon>Actinomycetes</taxon>
        <taxon>Propionibacteriales</taxon>
        <taxon>Propionibacteriaceae</taxon>
        <taxon>Acidipropionibacterium</taxon>
    </lineage>
</organism>
<dbReference type="InterPro" id="IPR037914">
    <property type="entry name" value="SpoVT-AbrB_sf"/>
</dbReference>
<accession>A0A344USW4</accession>
<dbReference type="AlphaFoldDB" id="A0A344USW4"/>
<dbReference type="Proteomes" id="UP000251995">
    <property type="component" value="Chromosome"/>
</dbReference>
<keyword evidence="3" id="KW-1185">Reference proteome</keyword>
<dbReference type="SUPFAM" id="SSF89447">
    <property type="entry name" value="AbrB/MazE/MraZ-like"/>
    <property type="match status" value="1"/>
</dbReference>